<gene>
    <name evidence="2" type="ORF">ECPE_LOCUS15118</name>
</gene>
<feature type="compositionally biased region" description="Basic and acidic residues" evidence="1">
    <location>
        <begin position="71"/>
        <end position="90"/>
    </location>
</feature>
<feature type="region of interest" description="Disordered" evidence="1">
    <location>
        <begin position="66"/>
        <end position="90"/>
    </location>
</feature>
<sequence length="191" mass="21122">MDELSESKKPKPTQAITYAPKTSRSLTLPSSLPFKHDLPCLERKPTRNRIPRFSSWTTSSVYSGWPITTGDEPRSEVQPPIKDRPKNTSREVLPKSDIISIPKLTRDGSESTTAGLIVNTYAAQAVNATTHQIVQQNSIGSTQDQFWSRSTLSTTPNPTWPVSSPSRGISGVQPSDLYISFVFCKIDVPFT</sequence>
<keyword evidence="3" id="KW-1185">Reference proteome</keyword>
<feature type="region of interest" description="Disordered" evidence="1">
    <location>
        <begin position="1"/>
        <end position="36"/>
    </location>
</feature>
<organism evidence="4">
    <name type="scientific">Echinostoma caproni</name>
    <dbReference type="NCBI Taxonomy" id="27848"/>
    <lineage>
        <taxon>Eukaryota</taxon>
        <taxon>Metazoa</taxon>
        <taxon>Spiralia</taxon>
        <taxon>Lophotrochozoa</taxon>
        <taxon>Platyhelminthes</taxon>
        <taxon>Trematoda</taxon>
        <taxon>Digenea</taxon>
        <taxon>Plagiorchiida</taxon>
        <taxon>Echinostomata</taxon>
        <taxon>Echinostomatoidea</taxon>
        <taxon>Echinostomatidae</taxon>
        <taxon>Echinostoma</taxon>
    </lineage>
</organism>
<feature type="compositionally biased region" description="Low complexity" evidence="1">
    <location>
        <begin position="22"/>
        <end position="33"/>
    </location>
</feature>
<evidence type="ECO:0000313" key="2">
    <source>
        <dbReference type="EMBL" id="VDP92390.1"/>
    </source>
</evidence>
<accession>A0A183B7D3</accession>
<dbReference type="WBParaSite" id="ECPE_0001515801-mRNA-1">
    <property type="protein sequence ID" value="ECPE_0001515801-mRNA-1"/>
    <property type="gene ID" value="ECPE_0001515801"/>
</dbReference>
<dbReference type="Proteomes" id="UP000272942">
    <property type="component" value="Unassembled WGS sequence"/>
</dbReference>
<evidence type="ECO:0000256" key="1">
    <source>
        <dbReference type="SAM" id="MobiDB-lite"/>
    </source>
</evidence>
<proteinExistence type="predicted"/>
<protein>
    <submittedName>
        <fullName evidence="2 4">Uncharacterized protein</fullName>
    </submittedName>
</protein>
<reference evidence="2 3" key="2">
    <citation type="submission" date="2018-11" db="EMBL/GenBank/DDBJ databases">
        <authorList>
            <consortium name="Pathogen Informatics"/>
        </authorList>
    </citation>
    <scope>NUCLEOTIDE SEQUENCE [LARGE SCALE GENOMIC DNA]</scope>
    <source>
        <strain evidence="2 3">Egypt</strain>
    </source>
</reference>
<evidence type="ECO:0000313" key="3">
    <source>
        <dbReference type="Proteomes" id="UP000272942"/>
    </source>
</evidence>
<dbReference type="AlphaFoldDB" id="A0A183B7D3"/>
<reference evidence="4" key="1">
    <citation type="submission" date="2016-06" db="UniProtKB">
        <authorList>
            <consortium name="WormBaseParasite"/>
        </authorList>
    </citation>
    <scope>IDENTIFICATION</scope>
</reference>
<evidence type="ECO:0000313" key="4">
    <source>
        <dbReference type="WBParaSite" id="ECPE_0001515801-mRNA-1"/>
    </source>
</evidence>
<dbReference type="EMBL" id="UZAN01059575">
    <property type="protein sequence ID" value="VDP92390.1"/>
    <property type="molecule type" value="Genomic_DNA"/>
</dbReference>
<name>A0A183B7D3_9TREM</name>